<accession>A0A922T6Y3</accession>
<reference evidence="2 3" key="1">
    <citation type="submission" date="2014-06" db="EMBL/GenBank/DDBJ databases">
        <title>Rhizobium pelagicum/R2-400B4.</title>
        <authorList>
            <person name="Kimes N.E."/>
            <person name="Lopez-Perez M."/>
        </authorList>
    </citation>
    <scope>NUCLEOTIDE SEQUENCE [LARGE SCALE GENOMIC DNA]</scope>
    <source>
        <strain evidence="2 3">R2-400B4</strain>
    </source>
</reference>
<comment type="caution">
    <text evidence="2">The sequence shown here is derived from an EMBL/GenBank/DDBJ whole genome shotgun (WGS) entry which is preliminary data.</text>
</comment>
<dbReference type="Proteomes" id="UP000052167">
    <property type="component" value="Unassembled WGS sequence"/>
</dbReference>
<keyword evidence="1" id="KW-0732">Signal</keyword>
<sequence>MRKGLPAILLMAGLLAACGNEAADDVTDPMSGEETPTVLPAGEAIAGAKVATLDPATMVDAEIQTVLGGPPRCVFRYTSFGKPVLALGGGADGAPAAAVAKLNGHLIQLPAIASDARIDMAADPVRLTLSPSLEAGEEEATLLFEIGQDMRVGYRGYSDCD</sequence>
<evidence type="ECO:0000313" key="3">
    <source>
        <dbReference type="Proteomes" id="UP000052167"/>
    </source>
</evidence>
<evidence type="ECO:0008006" key="4">
    <source>
        <dbReference type="Google" id="ProtNLM"/>
    </source>
</evidence>
<proteinExistence type="predicted"/>
<feature type="chain" id="PRO_5037249146" description="Lipoprotein" evidence="1">
    <location>
        <begin position="23"/>
        <end position="161"/>
    </location>
</feature>
<evidence type="ECO:0000313" key="2">
    <source>
        <dbReference type="EMBL" id="KEQ03303.1"/>
    </source>
</evidence>
<dbReference type="EMBL" id="JOKJ01000035">
    <property type="protein sequence ID" value="KEQ03303.1"/>
    <property type="molecule type" value="Genomic_DNA"/>
</dbReference>
<dbReference type="AlphaFoldDB" id="A0A922T6Y3"/>
<organism evidence="2 3">
    <name type="scientific">Pseudorhizobium pelagicum</name>
    <dbReference type="NCBI Taxonomy" id="1509405"/>
    <lineage>
        <taxon>Bacteria</taxon>
        <taxon>Pseudomonadati</taxon>
        <taxon>Pseudomonadota</taxon>
        <taxon>Alphaproteobacteria</taxon>
        <taxon>Hyphomicrobiales</taxon>
        <taxon>Rhizobiaceae</taxon>
        <taxon>Rhizobium/Agrobacterium group</taxon>
        <taxon>Pseudorhizobium</taxon>
    </lineage>
</organism>
<gene>
    <name evidence="2" type="ORF">GV68_17365</name>
</gene>
<protein>
    <recommendedName>
        <fullName evidence="4">Lipoprotein</fullName>
    </recommendedName>
</protein>
<evidence type="ECO:0000256" key="1">
    <source>
        <dbReference type="SAM" id="SignalP"/>
    </source>
</evidence>
<dbReference type="PROSITE" id="PS51257">
    <property type="entry name" value="PROKAR_LIPOPROTEIN"/>
    <property type="match status" value="1"/>
</dbReference>
<feature type="signal peptide" evidence="1">
    <location>
        <begin position="1"/>
        <end position="22"/>
    </location>
</feature>
<name>A0A922T6Y3_9HYPH</name>
<keyword evidence="3" id="KW-1185">Reference proteome</keyword>